<feature type="transmembrane region" description="Helical" evidence="2">
    <location>
        <begin position="80"/>
        <end position="102"/>
    </location>
</feature>
<keyword evidence="2" id="KW-1133">Transmembrane helix</keyword>
<keyword evidence="4" id="KW-1185">Reference proteome</keyword>
<evidence type="ECO:0000313" key="3">
    <source>
        <dbReference type="EMBL" id="GGO40977.1"/>
    </source>
</evidence>
<feature type="transmembrane region" description="Helical" evidence="2">
    <location>
        <begin position="30"/>
        <end position="48"/>
    </location>
</feature>
<proteinExistence type="predicted"/>
<evidence type="ECO:0000256" key="2">
    <source>
        <dbReference type="SAM" id="Phobius"/>
    </source>
</evidence>
<organism evidence="3 4">
    <name type="scientific">Streptomyces lasiicapitis</name>
    <dbReference type="NCBI Taxonomy" id="1923961"/>
    <lineage>
        <taxon>Bacteria</taxon>
        <taxon>Bacillati</taxon>
        <taxon>Actinomycetota</taxon>
        <taxon>Actinomycetes</taxon>
        <taxon>Kitasatosporales</taxon>
        <taxon>Streptomycetaceae</taxon>
        <taxon>Streptomyces</taxon>
    </lineage>
</organism>
<dbReference type="InterPro" id="IPR045590">
    <property type="entry name" value="DUF6463"/>
</dbReference>
<dbReference type="EMBL" id="BMNG01000004">
    <property type="protein sequence ID" value="GGO40977.1"/>
    <property type="molecule type" value="Genomic_DNA"/>
</dbReference>
<feature type="compositionally biased region" description="Polar residues" evidence="1">
    <location>
        <begin position="10"/>
        <end position="23"/>
    </location>
</feature>
<dbReference type="Pfam" id="PF20064">
    <property type="entry name" value="DUF6463"/>
    <property type="match status" value="1"/>
</dbReference>
<dbReference type="Proteomes" id="UP000656881">
    <property type="component" value="Unassembled WGS sequence"/>
</dbReference>
<name>A0ABQ2LNK3_9ACTN</name>
<evidence type="ECO:0000256" key="1">
    <source>
        <dbReference type="SAM" id="MobiDB-lite"/>
    </source>
</evidence>
<keyword evidence="2" id="KW-0472">Membrane</keyword>
<feature type="region of interest" description="Disordered" evidence="1">
    <location>
        <begin position="1"/>
        <end position="23"/>
    </location>
</feature>
<protein>
    <submittedName>
        <fullName evidence="3">Uncharacterized protein</fullName>
    </submittedName>
</protein>
<feature type="transmembrane region" description="Helical" evidence="2">
    <location>
        <begin position="134"/>
        <end position="153"/>
    </location>
</feature>
<evidence type="ECO:0000313" key="4">
    <source>
        <dbReference type="Proteomes" id="UP000656881"/>
    </source>
</evidence>
<keyword evidence="2" id="KW-0812">Transmembrane</keyword>
<sequence>MGAVMALPRTTRTARPSNPNNLTRPKLTRTAGWIAVAFGAIHIVVAPLDKRDVWSDIFEQGPWQTISLDVTPENLAYSEAFWVGPASCGVPVLLFGAFVLWTAKQGARVPAAFGWTMTAWGAVLAALLPTSPAWALLAVGVLLVLAARGPGAAEAETAES</sequence>
<comment type="caution">
    <text evidence="3">The sequence shown here is derived from an EMBL/GenBank/DDBJ whole genome shotgun (WGS) entry which is preliminary data.</text>
</comment>
<accession>A0ABQ2LNK3</accession>
<reference evidence="4" key="1">
    <citation type="journal article" date="2019" name="Int. J. Syst. Evol. Microbiol.">
        <title>The Global Catalogue of Microorganisms (GCM) 10K type strain sequencing project: providing services to taxonomists for standard genome sequencing and annotation.</title>
        <authorList>
            <consortium name="The Broad Institute Genomics Platform"/>
            <consortium name="The Broad Institute Genome Sequencing Center for Infectious Disease"/>
            <person name="Wu L."/>
            <person name="Ma J."/>
        </authorList>
    </citation>
    <scope>NUCLEOTIDE SEQUENCE [LARGE SCALE GENOMIC DNA]</scope>
    <source>
        <strain evidence="4">CGMCC 4.7349</strain>
    </source>
</reference>
<gene>
    <name evidence="3" type="ORF">GCM10012286_19970</name>
</gene>